<dbReference type="InterPro" id="IPR016140">
    <property type="entry name" value="Bifunc_inhib/LTP/seed_store"/>
</dbReference>
<evidence type="ECO:0000256" key="5">
    <source>
        <dbReference type="ARBA" id="ARBA00022729"/>
    </source>
</evidence>
<dbReference type="InterPro" id="IPR036312">
    <property type="entry name" value="Bifun_inhib/LTP/seed_sf"/>
</dbReference>
<evidence type="ECO:0000256" key="8">
    <source>
        <dbReference type="ARBA" id="ARBA00023288"/>
    </source>
</evidence>
<keyword evidence="5 10" id="KW-0732">Signal</keyword>
<dbReference type="GO" id="GO:0005886">
    <property type="term" value="C:plasma membrane"/>
    <property type="evidence" value="ECO:0007669"/>
    <property type="project" value="UniProtKB-SubCell"/>
</dbReference>
<evidence type="ECO:0000256" key="4">
    <source>
        <dbReference type="ARBA" id="ARBA00022622"/>
    </source>
</evidence>
<comment type="similarity">
    <text evidence="2">Belongs to the plant LTP family.</text>
</comment>
<dbReference type="SUPFAM" id="SSF47699">
    <property type="entry name" value="Bifunctional inhibitor/lipid-transfer protein/seed storage 2S albumin"/>
    <property type="match status" value="1"/>
</dbReference>
<protein>
    <submittedName>
        <fullName evidence="13">Non-specific lipid transfer protein GPI-anchored 9-like isoform X1</fullName>
    </submittedName>
</protein>
<proteinExistence type="inferred from homology"/>
<dbReference type="GeneID" id="110795254"/>
<evidence type="ECO:0000256" key="3">
    <source>
        <dbReference type="ARBA" id="ARBA00022475"/>
    </source>
</evidence>
<evidence type="ECO:0000256" key="6">
    <source>
        <dbReference type="ARBA" id="ARBA00023157"/>
    </source>
</evidence>
<sequence>MAFMKEMMLVLVLATIMLVSTKAQEVPTSMSCIQGLMPCAQFINATNTPPATCCGPLKKAFETQLDCLCSVFENPELATASNVNMTQAMELPVKCGLKVSDPTNICHKDVGHGPHGASPSQAPVAGAPATVTSSPGSGSSSGASSVAWAGPISSLMLLFVGLMFY</sequence>
<dbReference type="OrthoDB" id="690947at2759"/>
<dbReference type="Proteomes" id="UP000813463">
    <property type="component" value="Chromosome 6"/>
</dbReference>
<dbReference type="CDD" id="cd00010">
    <property type="entry name" value="AAI_LTSS"/>
    <property type="match status" value="1"/>
</dbReference>
<keyword evidence="12" id="KW-1185">Reference proteome</keyword>
<reference evidence="13" key="2">
    <citation type="submission" date="2025-08" db="UniProtKB">
        <authorList>
            <consortium name="RefSeq"/>
        </authorList>
    </citation>
    <scope>IDENTIFICATION</scope>
    <source>
        <tissue evidence="13">Leaf</tissue>
    </source>
</reference>
<keyword evidence="7" id="KW-0325">Glycoprotein</keyword>
<evidence type="ECO:0000259" key="11">
    <source>
        <dbReference type="Pfam" id="PF14368"/>
    </source>
</evidence>
<dbReference type="RefSeq" id="XP_021855950.1">
    <property type="nucleotide sequence ID" value="XM_022000258.2"/>
</dbReference>
<dbReference type="PANTHER" id="PTHR33044">
    <property type="entry name" value="BIFUNCTIONAL INHIBITOR/LIPID-TRANSFER PROTEIN/SEED STORAGE 2S ALBUMIN SUPERFAMILY PROTEIN-RELATED"/>
    <property type="match status" value="1"/>
</dbReference>
<evidence type="ECO:0000313" key="13">
    <source>
        <dbReference type="RefSeq" id="XP_021855950.1"/>
    </source>
</evidence>
<evidence type="ECO:0000256" key="10">
    <source>
        <dbReference type="SAM" id="SignalP"/>
    </source>
</evidence>
<feature type="chain" id="PRO_5040266058" evidence="10">
    <location>
        <begin position="24"/>
        <end position="165"/>
    </location>
</feature>
<name>A0A9R0IWX6_SPIOL</name>
<keyword evidence="8" id="KW-0449">Lipoprotein</keyword>
<accession>A0A9R0IWX6</accession>
<dbReference type="AlphaFoldDB" id="A0A9R0IWX6"/>
<evidence type="ECO:0000256" key="7">
    <source>
        <dbReference type="ARBA" id="ARBA00023180"/>
    </source>
</evidence>
<dbReference type="Gene3D" id="1.10.110.10">
    <property type="entry name" value="Plant lipid-transfer and hydrophobic proteins"/>
    <property type="match status" value="1"/>
</dbReference>
<keyword evidence="6" id="KW-1015">Disulfide bond</keyword>
<keyword evidence="4" id="KW-0472">Membrane</keyword>
<evidence type="ECO:0000256" key="9">
    <source>
        <dbReference type="SAM" id="MobiDB-lite"/>
    </source>
</evidence>
<feature type="signal peptide" evidence="10">
    <location>
        <begin position="1"/>
        <end position="23"/>
    </location>
</feature>
<gene>
    <name evidence="13" type="primary">LOC110795254</name>
</gene>
<reference evidence="12" key="1">
    <citation type="journal article" date="2021" name="Nat. Commun.">
        <title>Genomic analyses provide insights into spinach domestication and the genetic basis of agronomic traits.</title>
        <authorList>
            <person name="Cai X."/>
            <person name="Sun X."/>
            <person name="Xu C."/>
            <person name="Sun H."/>
            <person name="Wang X."/>
            <person name="Ge C."/>
            <person name="Zhang Z."/>
            <person name="Wang Q."/>
            <person name="Fei Z."/>
            <person name="Jiao C."/>
            <person name="Wang Q."/>
        </authorList>
    </citation>
    <scope>NUCLEOTIDE SEQUENCE [LARGE SCALE GENOMIC DNA]</scope>
    <source>
        <strain evidence="12">cv. Varoflay</strain>
    </source>
</reference>
<evidence type="ECO:0000256" key="1">
    <source>
        <dbReference type="ARBA" id="ARBA00004609"/>
    </source>
</evidence>
<keyword evidence="3" id="KW-1003">Cell membrane</keyword>
<comment type="subcellular location">
    <subcellularLocation>
        <location evidence="1">Cell membrane</location>
        <topology evidence="1">Lipid-anchor</topology>
        <topology evidence="1">GPI-anchor</topology>
    </subcellularLocation>
</comment>
<organism evidence="12 13">
    <name type="scientific">Spinacia oleracea</name>
    <name type="common">Spinach</name>
    <dbReference type="NCBI Taxonomy" id="3562"/>
    <lineage>
        <taxon>Eukaryota</taxon>
        <taxon>Viridiplantae</taxon>
        <taxon>Streptophyta</taxon>
        <taxon>Embryophyta</taxon>
        <taxon>Tracheophyta</taxon>
        <taxon>Spermatophyta</taxon>
        <taxon>Magnoliopsida</taxon>
        <taxon>eudicotyledons</taxon>
        <taxon>Gunneridae</taxon>
        <taxon>Pentapetalae</taxon>
        <taxon>Caryophyllales</taxon>
        <taxon>Chenopodiaceae</taxon>
        <taxon>Chenopodioideae</taxon>
        <taxon>Anserineae</taxon>
        <taxon>Spinacia</taxon>
    </lineage>
</organism>
<evidence type="ECO:0000313" key="12">
    <source>
        <dbReference type="Proteomes" id="UP000813463"/>
    </source>
</evidence>
<feature type="domain" description="Bifunctional inhibitor/plant lipid transfer protein/seed storage helical" evidence="11">
    <location>
        <begin position="16"/>
        <end position="100"/>
    </location>
</feature>
<dbReference type="GO" id="GO:0098552">
    <property type="term" value="C:side of membrane"/>
    <property type="evidence" value="ECO:0007669"/>
    <property type="project" value="UniProtKB-KW"/>
</dbReference>
<evidence type="ECO:0000256" key="2">
    <source>
        <dbReference type="ARBA" id="ARBA00009748"/>
    </source>
</evidence>
<dbReference type="KEGG" id="soe:110795254"/>
<dbReference type="Pfam" id="PF14368">
    <property type="entry name" value="LTP_2"/>
    <property type="match status" value="1"/>
</dbReference>
<feature type="region of interest" description="Disordered" evidence="9">
    <location>
        <begin position="108"/>
        <end position="136"/>
    </location>
</feature>
<dbReference type="InterPro" id="IPR043325">
    <property type="entry name" value="LTSS"/>
</dbReference>
<keyword evidence="4" id="KW-0336">GPI-anchor</keyword>